<evidence type="ECO:0000313" key="2">
    <source>
        <dbReference type="EMBL" id="PNI94917.1"/>
    </source>
</evidence>
<organism evidence="2 3">
    <name type="scientific">Pan troglodytes</name>
    <name type="common">Chimpanzee</name>
    <dbReference type="NCBI Taxonomy" id="9598"/>
    <lineage>
        <taxon>Eukaryota</taxon>
        <taxon>Metazoa</taxon>
        <taxon>Chordata</taxon>
        <taxon>Craniata</taxon>
        <taxon>Vertebrata</taxon>
        <taxon>Euteleostomi</taxon>
        <taxon>Mammalia</taxon>
        <taxon>Eutheria</taxon>
        <taxon>Euarchontoglires</taxon>
        <taxon>Primates</taxon>
        <taxon>Haplorrhini</taxon>
        <taxon>Catarrhini</taxon>
        <taxon>Hominidae</taxon>
        <taxon>Pan</taxon>
    </lineage>
</organism>
<gene>
    <name evidence="2" type="ORF">CK820_G0030374</name>
</gene>
<feature type="non-terminal residue" evidence="2">
    <location>
        <position position="1"/>
    </location>
</feature>
<sequence>NFNQSTSSEASPPGPRGVAAQGVLTQHLEKRRSLMGVS</sequence>
<feature type="compositionally biased region" description="Polar residues" evidence="1">
    <location>
        <begin position="1"/>
        <end position="10"/>
    </location>
</feature>
<feature type="region of interest" description="Disordered" evidence="1">
    <location>
        <begin position="1"/>
        <end position="22"/>
    </location>
</feature>
<comment type="caution">
    <text evidence="2">The sequence shown here is derived from an EMBL/GenBank/DDBJ whole genome shotgun (WGS) entry which is preliminary data.</text>
</comment>
<evidence type="ECO:0000256" key="1">
    <source>
        <dbReference type="SAM" id="MobiDB-lite"/>
    </source>
</evidence>
<dbReference type="EMBL" id="NBAG03000039">
    <property type="protein sequence ID" value="PNI94917.1"/>
    <property type="molecule type" value="Genomic_DNA"/>
</dbReference>
<reference evidence="2 3" key="1">
    <citation type="submission" date="2017-12" db="EMBL/GenBank/DDBJ databases">
        <title>High-resolution comparative analysis of great ape genomes.</title>
        <authorList>
            <person name="Pollen A."/>
            <person name="Hastie A."/>
            <person name="Hormozdiari F."/>
            <person name="Dougherty M."/>
            <person name="Liu R."/>
            <person name="Chaisson M."/>
            <person name="Hoppe E."/>
            <person name="Hill C."/>
            <person name="Pang A."/>
            <person name="Hillier L."/>
            <person name="Baker C."/>
            <person name="Armstrong J."/>
            <person name="Shendure J."/>
            <person name="Paten B."/>
            <person name="Wilson R."/>
            <person name="Chao H."/>
            <person name="Schneider V."/>
            <person name="Ventura M."/>
            <person name="Kronenberg Z."/>
            <person name="Murali S."/>
            <person name="Gordon D."/>
            <person name="Cantsilieris S."/>
            <person name="Munson K."/>
            <person name="Nelson B."/>
            <person name="Raja A."/>
            <person name="Underwood J."/>
            <person name="Diekhans M."/>
            <person name="Fiddes I."/>
            <person name="Haussler D."/>
            <person name="Eichler E."/>
        </authorList>
    </citation>
    <scope>NUCLEOTIDE SEQUENCE [LARGE SCALE GENOMIC DNA]</scope>
    <source>
        <strain evidence="2">Yerkes chimp pedigree #C0471</strain>
    </source>
</reference>
<evidence type="ECO:0000313" key="3">
    <source>
        <dbReference type="Proteomes" id="UP000236370"/>
    </source>
</evidence>
<protein>
    <submittedName>
        <fullName evidence="2">LGALS4 isoform 1</fullName>
    </submittedName>
</protein>
<accession>A0A2J8QF85</accession>
<dbReference type="Proteomes" id="UP000236370">
    <property type="component" value="Unassembled WGS sequence"/>
</dbReference>
<proteinExistence type="predicted"/>
<dbReference type="AlphaFoldDB" id="A0A2J8QF85"/>
<name>A0A2J8QF85_PANTR</name>